<gene>
    <name evidence="8" type="ORF">FJAP1339_LOCUS11570</name>
</gene>
<proteinExistence type="inferred from homology"/>
<evidence type="ECO:0000256" key="5">
    <source>
        <dbReference type="ARBA" id="ARBA00038047"/>
    </source>
</evidence>
<evidence type="ECO:0000256" key="4">
    <source>
        <dbReference type="ARBA" id="ARBA00022695"/>
    </source>
</evidence>
<dbReference type="GO" id="GO:0006048">
    <property type="term" value="P:UDP-N-acetylglucosamine biosynthetic process"/>
    <property type="evidence" value="ECO:0007669"/>
    <property type="project" value="TreeGrafter"/>
</dbReference>
<dbReference type="AlphaFoldDB" id="A0A7S2Y4M2"/>
<keyword evidence="4" id="KW-0548">Nucleotidyltransferase</keyword>
<comment type="catalytic activity">
    <reaction evidence="7">
        <text>a monosaccharide 1-phosphate + UTP + H(+) = a UDP-monosaccharide + diphosphate</text>
        <dbReference type="Rhea" id="RHEA:13205"/>
        <dbReference type="ChEBI" id="CHEBI:15378"/>
        <dbReference type="ChEBI" id="CHEBI:33019"/>
        <dbReference type="ChEBI" id="CHEBI:46398"/>
        <dbReference type="ChEBI" id="CHEBI:140358"/>
        <dbReference type="ChEBI" id="CHEBI:140359"/>
        <dbReference type="EC" id="2.7.7.64"/>
    </reaction>
</comment>
<dbReference type="EC" id="2.7.7.64" evidence="6"/>
<dbReference type="InterPro" id="IPR029044">
    <property type="entry name" value="Nucleotide-diphossugar_trans"/>
</dbReference>
<dbReference type="EMBL" id="HBHR01022612">
    <property type="protein sequence ID" value="CAD9874018.1"/>
    <property type="molecule type" value="Transcribed_RNA"/>
</dbReference>
<evidence type="ECO:0000256" key="7">
    <source>
        <dbReference type="ARBA" id="ARBA00048259"/>
    </source>
</evidence>
<evidence type="ECO:0000256" key="2">
    <source>
        <dbReference type="ARBA" id="ARBA00001946"/>
    </source>
</evidence>
<evidence type="ECO:0000256" key="6">
    <source>
        <dbReference type="ARBA" id="ARBA00039080"/>
    </source>
</evidence>
<organism evidence="8">
    <name type="scientific">Fibrocapsa japonica</name>
    <dbReference type="NCBI Taxonomy" id="94617"/>
    <lineage>
        <taxon>Eukaryota</taxon>
        <taxon>Sar</taxon>
        <taxon>Stramenopiles</taxon>
        <taxon>Ochrophyta</taxon>
        <taxon>Raphidophyceae</taxon>
        <taxon>Chattonellales</taxon>
        <taxon>Chattonellaceae</taxon>
        <taxon>Fibrocapsa</taxon>
    </lineage>
</organism>
<dbReference type="GO" id="GO:0051748">
    <property type="term" value="F:UTP-monosaccharide-1-phosphate uridylyltransferase activity"/>
    <property type="evidence" value="ECO:0007669"/>
    <property type="project" value="UniProtKB-EC"/>
</dbReference>
<reference evidence="8" key="1">
    <citation type="submission" date="2021-01" db="EMBL/GenBank/DDBJ databases">
        <authorList>
            <person name="Corre E."/>
            <person name="Pelletier E."/>
            <person name="Niang G."/>
            <person name="Scheremetjew M."/>
            <person name="Finn R."/>
            <person name="Kale V."/>
            <person name="Holt S."/>
            <person name="Cochrane G."/>
            <person name="Meng A."/>
            <person name="Brown T."/>
            <person name="Cohen L."/>
        </authorList>
    </citation>
    <scope>NUCLEOTIDE SEQUENCE</scope>
    <source>
        <strain evidence="8">CCMP1661</strain>
    </source>
</reference>
<dbReference type="GO" id="GO:0003977">
    <property type="term" value="F:UDP-N-acetylglucosamine diphosphorylase activity"/>
    <property type="evidence" value="ECO:0007669"/>
    <property type="project" value="TreeGrafter"/>
</dbReference>
<protein>
    <recommendedName>
        <fullName evidence="6">UTP-monosaccharide-1-phosphate uridylyltransferase</fullName>
        <ecNumber evidence="6">2.7.7.64</ecNumber>
    </recommendedName>
</protein>
<keyword evidence="3" id="KW-0808">Transferase</keyword>
<evidence type="ECO:0000256" key="1">
    <source>
        <dbReference type="ARBA" id="ARBA00001936"/>
    </source>
</evidence>
<dbReference type="InterPro" id="IPR002618">
    <property type="entry name" value="UDPGP_fam"/>
</dbReference>
<dbReference type="Gene3D" id="3.90.550.10">
    <property type="entry name" value="Spore Coat Polysaccharide Biosynthesis Protein SpsA, Chain A"/>
    <property type="match status" value="1"/>
</dbReference>
<dbReference type="PANTHER" id="PTHR11952:SF9">
    <property type="entry name" value="UDP-SUGAR PYROPHOSPHORYLASE"/>
    <property type="match status" value="1"/>
</dbReference>
<sequence>MDLLGDNVAIMSAEELQLVQRLLELDQGHLFADWPAAGLQDNKKKEFLSQLLDLNSKYPGGLEAYIKKARSLLANSALGVNPFEGYTPSVPEGQTLKYGTEQFLRAEQSGLRAACHTGFVLVAGGLGERLGYDGIKLSLPVETTSNTTYLQVYVDYILALQEQCRSLEGDSSITLPLAIMVSDDTDQKTRQLLADNNDFGMAPGQITIVKQDKVPAVGDVQAHLVLRGDDPFQVETKPHGHGDVHILLNREGVARAWQQQSGVEWVFFLQDTNALVINSVLPALGVSALNDYHMNSICIPRAAKEEAGAITKLTHSDGTSLIINVEYNQLGPLLQANSPTGEGDVNDPATGLSPYPGNANNIVFKMDQYLKVLEGEDQGVVVEFVNPKYKDEARTLFKKPARLESMMQDFPKLMSKELGNHARIGFTTLDKWLSFSPAKNSLDTGAGNAKNGVPPATVSSGEAENYAATARKMKETTGCELGEPEEVEFEGVTFPLGPRIVLKPSFAVTQDQLKQKISSNVKISTRSSLILEGEGIKLDSLDLDGALSITVEPGVHLTVRDLAVNNAGWKFTELSQSEHTTPEAQVRGYTLVKEGTQSYHITEPGNYVLGSDGKVVQIPQSA</sequence>
<dbReference type="PANTHER" id="PTHR11952">
    <property type="entry name" value="UDP- GLUCOSE PYROPHOSPHORYLASE"/>
    <property type="match status" value="1"/>
</dbReference>
<evidence type="ECO:0000256" key="3">
    <source>
        <dbReference type="ARBA" id="ARBA00022679"/>
    </source>
</evidence>
<dbReference type="FunFam" id="2.160.10.30:FF:000001">
    <property type="entry name" value="UDP-sugar pyrophosphorylase"/>
    <property type="match status" value="1"/>
</dbReference>
<evidence type="ECO:0000313" key="8">
    <source>
        <dbReference type="EMBL" id="CAD9874018.1"/>
    </source>
</evidence>
<dbReference type="Pfam" id="PF01704">
    <property type="entry name" value="UDPGP"/>
    <property type="match status" value="1"/>
</dbReference>
<comment type="cofactor">
    <cofactor evidence="1">
        <name>Mn(2+)</name>
        <dbReference type="ChEBI" id="CHEBI:29035"/>
    </cofactor>
</comment>
<dbReference type="SUPFAM" id="SSF53448">
    <property type="entry name" value="Nucleotide-diphospho-sugar transferases"/>
    <property type="match status" value="1"/>
</dbReference>
<dbReference type="InterPro" id="IPR039741">
    <property type="entry name" value="UDP-sugar_pyrophosphorylase"/>
</dbReference>
<accession>A0A7S2Y4M2</accession>
<comment type="similarity">
    <text evidence="5">Belongs to the USP family.</text>
</comment>
<dbReference type="Gene3D" id="2.160.10.30">
    <property type="match status" value="1"/>
</dbReference>
<name>A0A7S2Y4M2_9STRA</name>
<comment type="cofactor">
    <cofactor evidence="2">
        <name>Mg(2+)</name>
        <dbReference type="ChEBI" id="CHEBI:18420"/>
    </cofactor>
</comment>